<feature type="signal peptide" evidence="2">
    <location>
        <begin position="1"/>
        <end position="21"/>
    </location>
</feature>
<organism evidence="3 4">
    <name type="scientific">Leptotrichia hofstadii</name>
    <dbReference type="NCBI Taxonomy" id="157688"/>
    <lineage>
        <taxon>Bacteria</taxon>
        <taxon>Fusobacteriati</taxon>
        <taxon>Fusobacteriota</taxon>
        <taxon>Fusobacteriia</taxon>
        <taxon>Fusobacteriales</taxon>
        <taxon>Leptotrichiaceae</taxon>
        <taxon>Leptotrichia</taxon>
    </lineage>
</organism>
<feature type="compositionally biased region" description="Basic and acidic residues" evidence="1">
    <location>
        <begin position="113"/>
        <end position="130"/>
    </location>
</feature>
<dbReference type="EMBL" id="AP019823">
    <property type="protein sequence ID" value="BBM38275.1"/>
    <property type="molecule type" value="Genomic_DNA"/>
</dbReference>
<gene>
    <name evidence="3" type="ORF">JCM16775_0983</name>
</gene>
<feature type="region of interest" description="Disordered" evidence="1">
    <location>
        <begin position="113"/>
        <end position="139"/>
    </location>
</feature>
<dbReference type="RefSeq" id="WP_006804576.1">
    <property type="nucleotide sequence ID" value="NZ_AP019823.1"/>
</dbReference>
<evidence type="ECO:0000256" key="1">
    <source>
        <dbReference type="SAM" id="MobiDB-lite"/>
    </source>
</evidence>
<name>A0A510JJ40_9FUSO</name>
<dbReference type="OrthoDB" id="82462at2"/>
<accession>A0A510JJ40</accession>
<proteinExistence type="predicted"/>
<evidence type="ECO:0000313" key="3">
    <source>
        <dbReference type="EMBL" id="BBM38275.1"/>
    </source>
</evidence>
<protein>
    <submittedName>
        <fullName evidence="3">Uncharacterized protein</fullName>
    </submittedName>
</protein>
<dbReference type="Proteomes" id="UP000321892">
    <property type="component" value="Chromosome"/>
</dbReference>
<keyword evidence="4" id="KW-1185">Reference proteome</keyword>
<sequence>MKKILGLMAIMALASSQISFSAKSDTDAAVQRLVKVAKQRQAQKARNASKGVVEEVIVVPVDETVTTTTVSPDLNDAARQRVEEARAQAAARAAQAREEARRQAEEVRAQAEAKAAKAREAAQKKAEARKLRAQRKNMSESKMMDVEIQRIKSRVEKINDNIEKYHKTNEMLDQMEQRLDNIQNKMNY</sequence>
<keyword evidence="2" id="KW-0732">Signal</keyword>
<dbReference type="NCBIfam" id="NF041845">
    <property type="entry name" value="lipo_FAD_I_fam"/>
    <property type="match status" value="1"/>
</dbReference>
<feature type="chain" id="PRO_5021894991" evidence="2">
    <location>
        <begin position="22"/>
        <end position="188"/>
    </location>
</feature>
<evidence type="ECO:0000256" key="2">
    <source>
        <dbReference type="SAM" id="SignalP"/>
    </source>
</evidence>
<dbReference type="AlphaFoldDB" id="A0A510JJ40"/>
<evidence type="ECO:0000313" key="4">
    <source>
        <dbReference type="Proteomes" id="UP000321892"/>
    </source>
</evidence>
<dbReference type="KEGG" id="lhf:JCM16775_0983"/>
<reference evidence="3 4" key="1">
    <citation type="submission" date="2019-07" db="EMBL/GenBank/DDBJ databases">
        <title>Complete Genome Sequence of Leptotrichia hofstadii Strain JCM16775.</title>
        <authorList>
            <person name="Watanabe S."/>
            <person name="Cui L."/>
        </authorList>
    </citation>
    <scope>NUCLEOTIDE SEQUENCE [LARGE SCALE GENOMIC DNA]</scope>
    <source>
        <strain evidence="3 4">JCM16775</strain>
    </source>
</reference>